<keyword evidence="7" id="KW-1185">Reference proteome</keyword>
<evidence type="ECO:0000256" key="4">
    <source>
        <dbReference type="ARBA" id="ARBA00025715"/>
    </source>
</evidence>
<name>A0A074RTG6_9AGAM</name>
<dbReference type="Pfam" id="PF05347">
    <property type="entry name" value="Complex1_LYR"/>
    <property type="match status" value="1"/>
</dbReference>
<dbReference type="InterPro" id="IPR008011">
    <property type="entry name" value="Complex1_LYR_dom"/>
</dbReference>
<proteinExistence type="inferred from homology"/>
<comment type="similarity">
    <text evidence="4">Belongs to the complex I LYR family. SDHAF1 subfamily.</text>
</comment>
<dbReference type="EMBL" id="AZST01000607">
    <property type="protein sequence ID" value="KEP47963.1"/>
    <property type="molecule type" value="Genomic_DNA"/>
</dbReference>
<keyword evidence="2" id="KW-0496">Mitochondrion</keyword>
<dbReference type="InterPro" id="IPR052687">
    <property type="entry name" value="SDHAF1"/>
</dbReference>
<dbReference type="STRING" id="1423351.A0A074RTG6"/>
<evidence type="ECO:0000256" key="3">
    <source>
        <dbReference type="ARBA" id="ARBA00023186"/>
    </source>
</evidence>
<evidence type="ECO:0000313" key="7">
    <source>
        <dbReference type="Proteomes" id="UP000027456"/>
    </source>
</evidence>
<accession>A0A074RTG6</accession>
<dbReference type="OrthoDB" id="273010at2759"/>
<sequence>MTWIRIRPTIAMRRLSGLQKEVLGLYRRALRMARSKPASSRKNFNILVQYEFRVRGAVSPRDVGTIEYLVRRGQKRLEMLEDPGVKECWISGEMREWWQTKNETSH</sequence>
<dbReference type="InterPro" id="IPR045295">
    <property type="entry name" value="Complex1_LYR_SDHAF1_LYRM8"/>
</dbReference>
<evidence type="ECO:0000259" key="5">
    <source>
        <dbReference type="Pfam" id="PF05347"/>
    </source>
</evidence>
<dbReference type="AlphaFoldDB" id="A0A074RTG6"/>
<dbReference type="Proteomes" id="UP000027456">
    <property type="component" value="Unassembled WGS sequence"/>
</dbReference>
<reference evidence="6 7" key="1">
    <citation type="submission" date="2013-12" db="EMBL/GenBank/DDBJ databases">
        <authorList>
            <person name="Cubeta M."/>
            <person name="Pakala S."/>
            <person name="Fedorova N."/>
            <person name="Thomas E."/>
            <person name="Dean R."/>
            <person name="Jabaji S."/>
            <person name="Neate S."/>
            <person name="Toda T."/>
            <person name="Tavantzis S."/>
            <person name="Vilgalys R."/>
            <person name="Bharathan N."/>
            <person name="Pakala S."/>
            <person name="Losada L.S."/>
            <person name="Zafar N."/>
            <person name="Nierman W."/>
        </authorList>
    </citation>
    <scope>NUCLEOTIDE SEQUENCE [LARGE SCALE GENOMIC DNA]</scope>
    <source>
        <strain evidence="6 7">123E</strain>
    </source>
</reference>
<dbReference type="PANTHER" id="PTHR47046">
    <property type="entry name" value="SUCCINATE DEHYDROGENASE ASSEMBLY FACTOR 1, MITOCHONDRIAL"/>
    <property type="match status" value="1"/>
</dbReference>
<protein>
    <submittedName>
        <fullName evidence="6">Complex 1 protein (LYR family)-like protein</fullName>
    </submittedName>
</protein>
<evidence type="ECO:0000256" key="2">
    <source>
        <dbReference type="ARBA" id="ARBA00023128"/>
    </source>
</evidence>
<evidence type="ECO:0000313" key="6">
    <source>
        <dbReference type="EMBL" id="KEP47963.1"/>
    </source>
</evidence>
<comment type="caution">
    <text evidence="6">The sequence shown here is derived from an EMBL/GenBank/DDBJ whole genome shotgun (WGS) entry which is preliminary data.</text>
</comment>
<keyword evidence="3" id="KW-0143">Chaperone</keyword>
<dbReference type="GO" id="GO:0005759">
    <property type="term" value="C:mitochondrial matrix"/>
    <property type="evidence" value="ECO:0007669"/>
    <property type="project" value="UniProtKB-SubCell"/>
</dbReference>
<dbReference type="HOGENOM" id="CLU_154777_1_0_1"/>
<comment type="subcellular location">
    <subcellularLocation>
        <location evidence="1">Mitochondrion matrix</location>
    </subcellularLocation>
</comment>
<dbReference type="PANTHER" id="PTHR47046:SF1">
    <property type="entry name" value="SUCCINATE DEHYDROGENASE ASSEMBLY FACTOR 1, MITOCHONDRIAL"/>
    <property type="match status" value="1"/>
</dbReference>
<dbReference type="CDD" id="cd20268">
    <property type="entry name" value="Complex1_LYR_SDHAF1_LYRM8"/>
    <property type="match status" value="1"/>
</dbReference>
<organism evidence="6 7">
    <name type="scientific">Rhizoctonia solani 123E</name>
    <dbReference type="NCBI Taxonomy" id="1423351"/>
    <lineage>
        <taxon>Eukaryota</taxon>
        <taxon>Fungi</taxon>
        <taxon>Dikarya</taxon>
        <taxon>Basidiomycota</taxon>
        <taxon>Agaricomycotina</taxon>
        <taxon>Agaricomycetes</taxon>
        <taxon>Cantharellales</taxon>
        <taxon>Ceratobasidiaceae</taxon>
        <taxon>Rhizoctonia</taxon>
    </lineage>
</organism>
<feature type="domain" description="Complex 1 LYR protein" evidence="5">
    <location>
        <begin position="20"/>
        <end position="79"/>
    </location>
</feature>
<evidence type="ECO:0000256" key="1">
    <source>
        <dbReference type="ARBA" id="ARBA00004305"/>
    </source>
</evidence>
<dbReference type="GO" id="GO:0034553">
    <property type="term" value="P:mitochondrial respiratory chain complex II assembly"/>
    <property type="evidence" value="ECO:0007669"/>
    <property type="project" value="InterPro"/>
</dbReference>
<gene>
    <name evidence="6" type="ORF">V565_137960</name>
</gene>